<dbReference type="PROSITE" id="PS51186">
    <property type="entry name" value="GNAT"/>
    <property type="match status" value="1"/>
</dbReference>
<comment type="caution">
    <text evidence="2">The sequence shown here is derived from an EMBL/GenBank/DDBJ whole genome shotgun (WGS) entry which is preliminary data.</text>
</comment>
<evidence type="ECO:0000259" key="1">
    <source>
        <dbReference type="PROSITE" id="PS51186"/>
    </source>
</evidence>
<dbReference type="AlphaFoldDB" id="C2K1I7"/>
<dbReference type="Gene3D" id="3.40.630.30">
    <property type="match status" value="1"/>
</dbReference>
<dbReference type="GO" id="GO:0016747">
    <property type="term" value="F:acyltransferase activity, transferring groups other than amino-acyl groups"/>
    <property type="evidence" value="ECO:0007669"/>
    <property type="project" value="InterPro"/>
</dbReference>
<proteinExistence type="predicted"/>
<evidence type="ECO:0000313" key="2">
    <source>
        <dbReference type="EMBL" id="EEN78843.1"/>
    </source>
</evidence>
<dbReference type="SUPFAM" id="SSF55729">
    <property type="entry name" value="Acyl-CoA N-acyltransferases (Nat)"/>
    <property type="match status" value="1"/>
</dbReference>
<name>C2K1I7_LACRM</name>
<dbReference type="HOGENOM" id="CLU_013985_13_0_9"/>
<organism evidence="2 3">
    <name type="scientific">Lacticaseibacillus rhamnosus (strain LMS2-1)</name>
    <dbReference type="NCBI Taxonomy" id="525361"/>
    <lineage>
        <taxon>Bacteria</taxon>
        <taxon>Bacillati</taxon>
        <taxon>Bacillota</taxon>
        <taxon>Bacilli</taxon>
        <taxon>Lactobacillales</taxon>
        <taxon>Lactobacillaceae</taxon>
        <taxon>Lacticaseibacillus</taxon>
    </lineage>
</organism>
<sequence length="177" mass="19604">MMFVSTIFMRVAMPADIPAMMKVIASARQFLGAQGIDQWQGTYPDQAAIEQDIATGIGRVLIVDGRVAGVAALVVGPDPYYLRIDGAGWLADVPYLAVHRFALDGSIRGKQLSRVFFSNIMSEAYRRGFDDLRVDTHAKNVIMQHAITGMGFDFRGIVYMDEPVPERNAYEVRLTSV</sequence>
<reference evidence="2" key="1">
    <citation type="submission" date="2009-01" db="EMBL/GenBank/DDBJ databases">
        <authorList>
            <person name="Qin X."/>
            <person name="Bachman B."/>
            <person name="Battles P."/>
            <person name="Bell A."/>
            <person name="Bess C."/>
            <person name="Bickham C."/>
            <person name="Chaboub L."/>
            <person name="Chen D."/>
            <person name="Coyle M."/>
            <person name="Deiros D.R."/>
            <person name="Dinh H."/>
            <person name="Forbes L."/>
            <person name="Fowler G."/>
            <person name="Francisco L."/>
            <person name="Fu Q."/>
            <person name="Gubbala S."/>
            <person name="Hale W."/>
            <person name="Han Y."/>
            <person name="Hemphill L."/>
            <person name="Highlander S.K."/>
            <person name="Hirani K."/>
            <person name="Hogues M."/>
            <person name="Jackson L."/>
            <person name="Jakkamsetti A."/>
            <person name="Javaid M."/>
            <person name="Jiang H."/>
            <person name="Korchina V."/>
            <person name="Kovar C."/>
            <person name="Lara F."/>
            <person name="Lee S."/>
            <person name="Mata R."/>
            <person name="Mathew T."/>
            <person name="Moen C."/>
            <person name="Morales K."/>
            <person name="Munidasa M."/>
            <person name="Nazareth L."/>
            <person name="Ngo R."/>
            <person name="Nguyen L."/>
            <person name="Okwuonu G."/>
            <person name="Ongeri F."/>
            <person name="Patil S."/>
            <person name="Petrosino J."/>
            <person name="Pham C."/>
            <person name="Pham P."/>
            <person name="Pu L.-L."/>
            <person name="Puazo M."/>
            <person name="Raj R."/>
            <person name="Reid J."/>
            <person name="Rouhana J."/>
            <person name="Saada N."/>
            <person name="Shang Y."/>
            <person name="Simmons D."/>
            <person name="Thornton R."/>
            <person name="Warren J."/>
            <person name="Weissenberger G."/>
            <person name="Zhang J."/>
            <person name="Zhang L."/>
            <person name="Zhou C."/>
            <person name="Zhu D."/>
            <person name="Muzny D."/>
            <person name="Worley K."/>
            <person name="Gibbs R."/>
        </authorList>
    </citation>
    <scope>NUCLEOTIDE SEQUENCE [LARGE SCALE GENOMIC DNA]</scope>
    <source>
        <strain evidence="2">LMS2-1</strain>
    </source>
</reference>
<evidence type="ECO:0000313" key="3">
    <source>
        <dbReference type="Proteomes" id="UP000004525"/>
    </source>
</evidence>
<dbReference type="EMBL" id="ACIZ01000122">
    <property type="protein sequence ID" value="EEN78843.1"/>
    <property type="molecule type" value="Genomic_DNA"/>
</dbReference>
<gene>
    <name evidence="2" type="ORF">HMPREF0539_3022</name>
</gene>
<accession>C2K1I7</accession>
<dbReference type="InterPro" id="IPR016181">
    <property type="entry name" value="Acyl_CoA_acyltransferase"/>
</dbReference>
<keyword evidence="3" id="KW-1185">Reference proteome</keyword>
<dbReference type="InterPro" id="IPR000182">
    <property type="entry name" value="GNAT_dom"/>
</dbReference>
<protein>
    <submittedName>
        <fullName evidence="2">Acetyltransferase, GNAT family</fullName>
    </submittedName>
</protein>
<dbReference type="Proteomes" id="UP000004525">
    <property type="component" value="Unassembled WGS sequence"/>
</dbReference>
<feature type="domain" description="N-acetyltransferase" evidence="1">
    <location>
        <begin position="7"/>
        <end position="177"/>
    </location>
</feature>